<evidence type="ECO:0000313" key="2">
    <source>
        <dbReference type="EMBL" id="MDM0044602.1"/>
    </source>
</evidence>
<organism evidence="2 3">
    <name type="scientific">Variovorax dokdonensis</name>
    <dbReference type="NCBI Taxonomy" id="344883"/>
    <lineage>
        <taxon>Bacteria</taxon>
        <taxon>Pseudomonadati</taxon>
        <taxon>Pseudomonadota</taxon>
        <taxon>Betaproteobacteria</taxon>
        <taxon>Burkholderiales</taxon>
        <taxon>Comamonadaceae</taxon>
        <taxon>Variovorax</taxon>
    </lineage>
</organism>
<feature type="compositionally biased region" description="Low complexity" evidence="1">
    <location>
        <begin position="40"/>
        <end position="54"/>
    </location>
</feature>
<reference evidence="2" key="1">
    <citation type="submission" date="2023-06" db="EMBL/GenBank/DDBJ databases">
        <authorList>
            <person name="Jiang Y."/>
            <person name="Liu Q."/>
        </authorList>
    </citation>
    <scope>NUCLEOTIDE SEQUENCE</scope>
    <source>
        <strain evidence="2">CGMCC 1.12089</strain>
    </source>
</reference>
<evidence type="ECO:0000313" key="3">
    <source>
        <dbReference type="Proteomes" id="UP001174908"/>
    </source>
</evidence>
<sequence length="325" mass="33590">MNSAFGVPPRGRAFPLSVLTGAVAAIVLTACGGGGGGGTTSTTTARSVPSTVSTNNNASTPKAPSATQTDDPKYAAVAGSEPMPSLSEPQAGSTAAVGNGYEGIYIRDFGDTVQLAFIGPDNSVLSQRGKSWFWGALDVRGQAWTFKSESVGTEDGTTLDSLIGSGTFETKSSMSGRYNFEGGVSNVWGPIKYTYENALAVDQSSVAGSWGVRDADGMSFTVDATGALKGKTTGTNYGVCELSGALVQREPGTKKNLYSLELKGVNAATGDQPACLIDKAPFKGSAFIGLVPAGKYNSNGYFRVLVGLVNTEGHARFMVALDRQR</sequence>
<accession>A0ABT7N9I9</accession>
<comment type="caution">
    <text evidence="2">The sequence shown here is derived from an EMBL/GenBank/DDBJ whole genome shotgun (WGS) entry which is preliminary data.</text>
</comment>
<dbReference type="EMBL" id="JASZYV010000002">
    <property type="protein sequence ID" value="MDM0044602.1"/>
    <property type="molecule type" value="Genomic_DNA"/>
</dbReference>
<proteinExistence type="predicted"/>
<feature type="compositionally biased region" description="Polar residues" evidence="1">
    <location>
        <begin position="55"/>
        <end position="69"/>
    </location>
</feature>
<protein>
    <recommendedName>
        <fullName evidence="4">Lipoprotein</fullName>
    </recommendedName>
</protein>
<dbReference type="RefSeq" id="WP_286659725.1">
    <property type="nucleotide sequence ID" value="NZ_JASZYV010000002.1"/>
</dbReference>
<dbReference type="Proteomes" id="UP001174908">
    <property type="component" value="Unassembled WGS sequence"/>
</dbReference>
<keyword evidence="3" id="KW-1185">Reference proteome</keyword>
<name>A0ABT7N9I9_9BURK</name>
<evidence type="ECO:0008006" key="4">
    <source>
        <dbReference type="Google" id="ProtNLM"/>
    </source>
</evidence>
<evidence type="ECO:0000256" key="1">
    <source>
        <dbReference type="SAM" id="MobiDB-lite"/>
    </source>
</evidence>
<feature type="region of interest" description="Disordered" evidence="1">
    <location>
        <begin position="35"/>
        <end position="93"/>
    </location>
</feature>
<gene>
    <name evidence="2" type="ORF">QTH91_08930</name>
</gene>